<evidence type="ECO:0000313" key="3">
    <source>
        <dbReference type="EMBL" id="CAF4888406.1"/>
    </source>
</evidence>
<protein>
    <submittedName>
        <fullName evidence="3">Uncharacterized protein</fullName>
    </submittedName>
</protein>
<feature type="signal peptide" evidence="2">
    <location>
        <begin position="1"/>
        <end position="16"/>
    </location>
</feature>
<keyword evidence="2" id="KW-0732">Signal</keyword>
<dbReference type="AlphaFoldDB" id="A0A821UDY5"/>
<keyword evidence="1" id="KW-0175">Coiled coil</keyword>
<feature type="coiled-coil region" evidence="1">
    <location>
        <begin position="278"/>
        <end position="309"/>
    </location>
</feature>
<dbReference type="Proteomes" id="UP000663880">
    <property type="component" value="Unassembled WGS sequence"/>
</dbReference>
<name>A0A821UDY5_9NEOP</name>
<feature type="chain" id="PRO_5032331320" evidence="2">
    <location>
        <begin position="17"/>
        <end position="785"/>
    </location>
</feature>
<evidence type="ECO:0000256" key="1">
    <source>
        <dbReference type="SAM" id="Coils"/>
    </source>
</evidence>
<organism evidence="3 4">
    <name type="scientific">Pieris macdunnoughi</name>
    <dbReference type="NCBI Taxonomy" id="345717"/>
    <lineage>
        <taxon>Eukaryota</taxon>
        <taxon>Metazoa</taxon>
        <taxon>Ecdysozoa</taxon>
        <taxon>Arthropoda</taxon>
        <taxon>Hexapoda</taxon>
        <taxon>Insecta</taxon>
        <taxon>Pterygota</taxon>
        <taxon>Neoptera</taxon>
        <taxon>Endopterygota</taxon>
        <taxon>Lepidoptera</taxon>
        <taxon>Glossata</taxon>
        <taxon>Ditrysia</taxon>
        <taxon>Papilionoidea</taxon>
        <taxon>Pieridae</taxon>
        <taxon>Pierinae</taxon>
        <taxon>Pieris</taxon>
    </lineage>
</organism>
<sequence>MFQISILISIIGVISGSYLEAESNYRKPKLERNNIVNKGLWVRNVEKRPTGGAFIFRANSLDVDTLLQGNNDVFSENSPFISSYVERNKRSAYREQRQPFRESMKKCSGAKECTTDDVLIQSNLINKLKPAFFNDFPYEFAIVISDVPPNADVNNMSKRKTEEQVPVINQSDTSTVGANIEVNVTNKTINLKRSMSDFYDFQDVKKVEITETLNDTDDGDNKIDRSVFDKEKDIVWHQTAPVNVYQVLPKNKEIKDKPISERGIMKVLSMLTKTFKKIVKQHNEIKNIHKRLESLNDEVETKIDHFNKKFVGIDSKYDEILKVNLELIKLEGKLKSKEQHFNDRDREFSKNLLDFENQQRKFLAQQKQFYGVQKTMLEENEKINLKQNIITKTQSEISQRQNNFWRLLKKMQITNANIKPHGMLNIGITKPQFKEQNKTAFLTTTQKAVATESVKINLLSIPEKTPLQNHDKLILDDKDRQNIDDLIYKYYFNNTFIDDVMKNKILASFAAEKRAIKKKNKRNNIIDKKTTILLPVDSISGRDLNNKHAQRDKRWIRYLKSNNGRKNLVKSTTKAPMQTTFASDLKDSKLNKLNPFIIMATSFCNEIGQNGSTQILSWCIEKALRRLQIMNLKFEEQLNLATEANKRVTEVDKVHVFTTSKEKSTPFNTVAPVEETTQHTQSSLATKSSIVMYFPDNEELESNLKQYELVQDNEGTVYFDGSLHSSDIARISNPDDMDSEGFSDIMPGLDSNSKVELDPRALDLQALRRANVRRINERIINMKMV</sequence>
<keyword evidence="4" id="KW-1185">Reference proteome</keyword>
<proteinExistence type="predicted"/>
<evidence type="ECO:0000256" key="2">
    <source>
        <dbReference type="SAM" id="SignalP"/>
    </source>
</evidence>
<comment type="caution">
    <text evidence="3">The sequence shown here is derived from an EMBL/GenBank/DDBJ whole genome shotgun (WGS) entry which is preliminary data.</text>
</comment>
<accession>A0A821UDY5</accession>
<evidence type="ECO:0000313" key="4">
    <source>
        <dbReference type="Proteomes" id="UP000663880"/>
    </source>
</evidence>
<dbReference type="OrthoDB" id="3936150at2759"/>
<dbReference type="EMBL" id="CAJOBZ010000030">
    <property type="protein sequence ID" value="CAF4888406.1"/>
    <property type="molecule type" value="Genomic_DNA"/>
</dbReference>
<gene>
    <name evidence="3" type="ORF">PMACD_LOCUS10241</name>
</gene>
<reference evidence="3" key="1">
    <citation type="submission" date="2021-02" db="EMBL/GenBank/DDBJ databases">
        <authorList>
            <person name="Steward A R."/>
        </authorList>
    </citation>
    <scope>NUCLEOTIDE SEQUENCE</scope>
</reference>